<accession>M3GY52</accession>
<protein>
    <submittedName>
        <fullName evidence="1">Uncharacterized protein</fullName>
    </submittedName>
</protein>
<reference evidence="1 2" key="1">
    <citation type="submission" date="2013-01" db="EMBL/GenBank/DDBJ databases">
        <authorList>
            <person name="Harkins D.M."/>
            <person name="Durkin A.S."/>
            <person name="Brinkac L.M."/>
            <person name="Haft D.H."/>
            <person name="Selengut J.D."/>
            <person name="Sanka R."/>
            <person name="DePew J."/>
            <person name="Purushe J."/>
            <person name="Tulsiani S.M."/>
            <person name="Graham G.C."/>
            <person name="Burns M.-A."/>
            <person name="Dohnt M.F."/>
            <person name="Smythe L.D."/>
            <person name="McKay D.B."/>
            <person name="Craig S.B."/>
            <person name="Vinetz J.M."/>
            <person name="Sutton G.G."/>
            <person name="Nierman W.C."/>
            <person name="Fouts D.E."/>
        </authorList>
    </citation>
    <scope>NUCLEOTIDE SEQUENCE [LARGE SCALE GENOMIC DNA]</scope>
    <source>
        <strain evidence="1 2">LT2116</strain>
    </source>
</reference>
<organism evidence="1 2">
    <name type="scientific">Leptospira weilii serovar Topaz str. LT2116</name>
    <dbReference type="NCBI Taxonomy" id="1088540"/>
    <lineage>
        <taxon>Bacteria</taxon>
        <taxon>Pseudomonadati</taxon>
        <taxon>Spirochaetota</taxon>
        <taxon>Spirochaetia</taxon>
        <taxon>Leptospirales</taxon>
        <taxon>Leptospiraceae</taxon>
        <taxon>Leptospira</taxon>
    </lineage>
</organism>
<sequence>MLKSDGFGTDSDMARKESDSKTLFLFLESTIILRRKLKIVSKMDSNVIQQFLESDGRF</sequence>
<evidence type="ECO:0000313" key="1">
    <source>
        <dbReference type="EMBL" id="EMF81836.1"/>
    </source>
</evidence>
<dbReference type="EMBL" id="AHOR02000029">
    <property type="protein sequence ID" value="EMF81836.1"/>
    <property type="molecule type" value="Genomic_DNA"/>
</dbReference>
<name>M3GY52_9LEPT</name>
<evidence type="ECO:0000313" key="2">
    <source>
        <dbReference type="Proteomes" id="UP000011770"/>
    </source>
</evidence>
<gene>
    <name evidence="1" type="ORF">LEP1GSC188_0930</name>
</gene>
<comment type="caution">
    <text evidence="1">The sequence shown here is derived from an EMBL/GenBank/DDBJ whole genome shotgun (WGS) entry which is preliminary data.</text>
</comment>
<dbReference type="Proteomes" id="UP000011770">
    <property type="component" value="Unassembled WGS sequence"/>
</dbReference>
<dbReference type="AlphaFoldDB" id="M3GY52"/>
<proteinExistence type="predicted"/>